<protein>
    <recommendedName>
        <fullName evidence="4">BZIP domain-containing protein</fullName>
    </recommendedName>
</protein>
<dbReference type="InterPro" id="IPR028118">
    <property type="entry name" value="Chibby_fam"/>
</dbReference>
<accession>A0A1Y2AHF1</accession>
<dbReference type="Proteomes" id="UP000193920">
    <property type="component" value="Unassembled WGS sequence"/>
</dbReference>
<evidence type="ECO:0000313" key="2">
    <source>
        <dbReference type="EMBL" id="ORY21720.1"/>
    </source>
</evidence>
<gene>
    <name evidence="2" type="ORF">LY90DRAFT_676149</name>
</gene>
<dbReference type="OrthoDB" id="2145765at2759"/>
<organism evidence="2 3">
    <name type="scientific">Neocallimastix californiae</name>
    <dbReference type="NCBI Taxonomy" id="1754190"/>
    <lineage>
        <taxon>Eukaryota</taxon>
        <taxon>Fungi</taxon>
        <taxon>Fungi incertae sedis</taxon>
        <taxon>Chytridiomycota</taxon>
        <taxon>Chytridiomycota incertae sedis</taxon>
        <taxon>Neocallimastigomycetes</taxon>
        <taxon>Neocallimastigales</taxon>
        <taxon>Neocallimastigaceae</taxon>
        <taxon>Neocallimastix</taxon>
    </lineage>
</organism>
<dbReference type="AlphaFoldDB" id="A0A1Y2AHF1"/>
<feature type="region of interest" description="Disordered" evidence="1">
    <location>
        <begin position="41"/>
        <end position="86"/>
    </location>
</feature>
<keyword evidence="3" id="KW-1185">Reference proteome</keyword>
<dbReference type="EMBL" id="MCOG01000260">
    <property type="protein sequence ID" value="ORY21720.1"/>
    <property type="molecule type" value="Genomic_DNA"/>
</dbReference>
<proteinExistence type="predicted"/>
<comment type="caution">
    <text evidence="2">The sequence shown here is derived from an EMBL/GenBank/DDBJ whole genome shotgun (WGS) entry which is preliminary data.</text>
</comment>
<evidence type="ECO:0008006" key="4">
    <source>
        <dbReference type="Google" id="ProtNLM"/>
    </source>
</evidence>
<sequence>MPIFKYLGGHTKEPTFTYFENTNEPIRIKLGNISAIYSNKKWKIDNKPNDNDYSENNGNGDNEDNENEKDKHQYNKKLQKRNKELENENQQLKWKIEVLLLKLAEAKYEIEQLREAE</sequence>
<evidence type="ECO:0000313" key="3">
    <source>
        <dbReference type="Proteomes" id="UP000193920"/>
    </source>
</evidence>
<evidence type="ECO:0000256" key="1">
    <source>
        <dbReference type="SAM" id="MobiDB-lite"/>
    </source>
</evidence>
<name>A0A1Y2AHF1_9FUNG</name>
<reference evidence="2 3" key="1">
    <citation type="submission" date="2016-08" db="EMBL/GenBank/DDBJ databases">
        <title>A Parts List for Fungal Cellulosomes Revealed by Comparative Genomics.</title>
        <authorList>
            <consortium name="DOE Joint Genome Institute"/>
            <person name="Haitjema C.H."/>
            <person name="Gilmore S.P."/>
            <person name="Henske J.K."/>
            <person name="Solomon K.V."/>
            <person name="De Groot R."/>
            <person name="Kuo A."/>
            <person name="Mondo S.J."/>
            <person name="Salamov A.A."/>
            <person name="Labutti K."/>
            <person name="Zhao Z."/>
            <person name="Chiniquy J."/>
            <person name="Barry K."/>
            <person name="Brewer H.M."/>
            <person name="Purvine S.O."/>
            <person name="Wright A.T."/>
            <person name="Boxma B."/>
            <person name="Van Alen T."/>
            <person name="Hackstein J.H."/>
            <person name="Baker S.E."/>
            <person name="Grigoriev I.V."/>
            <person name="O'Malley M.A."/>
        </authorList>
    </citation>
    <scope>NUCLEOTIDE SEQUENCE [LARGE SCALE GENOMIC DNA]</scope>
    <source>
        <strain evidence="2 3">G1</strain>
    </source>
</reference>
<dbReference type="Pfam" id="PF14645">
    <property type="entry name" value="Chibby"/>
    <property type="match status" value="1"/>
</dbReference>